<comment type="caution">
    <text evidence="1">The sequence shown here is derived from an EMBL/GenBank/DDBJ whole genome shotgun (WGS) entry which is preliminary data.</text>
</comment>
<dbReference type="Proteomes" id="UP000789375">
    <property type="component" value="Unassembled WGS sequence"/>
</dbReference>
<dbReference type="AlphaFoldDB" id="A0A9N9N6W2"/>
<proteinExistence type="predicted"/>
<organism evidence="1 2">
    <name type="scientific">Funneliformis mosseae</name>
    <name type="common">Endomycorrhizal fungus</name>
    <name type="synonym">Glomus mosseae</name>
    <dbReference type="NCBI Taxonomy" id="27381"/>
    <lineage>
        <taxon>Eukaryota</taxon>
        <taxon>Fungi</taxon>
        <taxon>Fungi incertae sedis</taxon>
        <taxon>Mucoromycota</taxon>
        <taxon>Glomeromycotina</taxon>
        <taxon>Glomeromycetes</taxon>
        <taxon>Glomerales</taxon>
        <taxon>Glomeraceae</taxon>
        <taxon>Funneliformis</taxon>
    </lineage>
</organism>
<reference evidence="1" key="1">
    <citation type="submission" date="2021-06" db="EMBL/GenBank/DDBJ databases">
        <authorList>
            <person name="Kallberg Y."/>
            <person name="Tangrot J."/>
            <person name="Rosling A."/>
        </authorList>
    </citation>
    <scope>NUCLEOTIDE SEQUENCE</scope>
    <source>
        <strain evidence="1">87-6 pot B 2015</strain>
    </source>
</reference>
<gene>
    <name evidence="1" type="ORF">FMOSSE_LOCUS14037</name>
</gene>
<name>A0A9N9N6W2_FUNMO</name>
<sequence>MASLFITDLTSTSSSLQKILFELRFIDKFKSDFSWIEHYQCKTHGKDCGGKLSYGSEAGLYMLEKDNIIPFVENGFDYVQEDIRKKIVSKFKAMIYTKDGVWNDGDFAIDYEIDGSIYGVRVMLYHEKTDGDDYKVFIGIAQINKQTAPGHQLLKDYYENNDDRVRNALNAG</sequence>
<evidence type="ECO:0000313" key="1">
    <source>
        <dbReference type="EMBL" id="CAG8706052.1"/>
    </source>
</evidence>
<keyword evidence="2" id="KW-1185">Reference proteome</keyword>
<protein>
    <submittedName>
        <fullName evidence="1">9438_t:CDS:1</fullName>
    </submittedName>
</protein>
<dbReference type="EMBL" id="CAJVPP010009631">
    <property type="protein sequence ID" value="CAG8706052.1"/>
    <property type="molecule type" value="Genomic_DNA"/>
</dbReference>
<accession>A0A9N9N6W2</accession>
<evidence type="ECO:0000313" key="2">
    <source>
        <dbReference type="Proteomes" id="UP000789375"/>
    </source>
</evidence>